<dbReference type="Proteomes" id="UP000250272">
    <property type="component" value="Chromosome"/>
</dbReference>
<feature type="transmembrane region" description="Helical" evidence="2">
    <location>
        <begin position="611"/>
        <end position="630"/>
    </location>
</feature>
<keyword evidence="2" id="KW-0472">Membrane</keyword>
<protein>
    <recommendedName>
        <fullName evidence="5">PIN domain-containing protein</fullName>
    </recommendedName>
</protein>
<proteinExistence type="predicted"/>
<accession>A0A2Z2MFY2</accession>
<dbReference type="RefSeq" id="WP_157723265.1">
    <property type="nucleotide sequence ID" value="NZ_CP015101.1"/>
</dbReference>
<sequence>MQPLTKLYYYALIHALHKEGHDYIEVFYPFVLRALPQDFSYSKLKEIRDIIKLRFGFDIPRYALETIMRRAVGDGYIEYNKKRHEYALTREGLEFIQSVDKIEERQKRRLNKFLLDMVEFINKRSPNDIPKNQIEEGFFRFVESNINFLIGFLSSQGPHFLEEQKESKEERKLDIEIYRYIEHIYKNNDDMFEIFQEIILGSILSIALFYDHTDQDIKEEFTPLSIYLDSNFLFSLFGLHTKERNKATKELFDMMKRYHQFKLKVFDFTLAEMVRVISGYLTAISLYPSEIRVDSLYDILRRKGWKKPQVNEFIATLEDKVKEFGIEIEYTDVDLSKYNPDCVDDPDGIRTELTKYKPQSMYNSDIAFFESQNHDLAAICLIRKKRGKPPRKIENAEYIFLTSDLKLSKFNLEIFRHKNFGTIPEVIPDRLLATILWLKNPTLNPNLPVYIIIASYSNTLLISRGVWRRFYQILLRLEKEGKISEEDIATLFYHDYIGTVLLEFSDNNINEINEEFVIKSIEEATKKLEKDVEATKEREIKAKYEEKIKQREREAAKNARDKEINRIKAKIKENAKEKAEKYSRVIVAMIIVILIILPLIVYYYLSTYFTLISVIFSLVVSLLLSIFGGYRELKEWLYKKIETSKLKEIGLG</sequence>
<dbReference type="AlphaFoldDB" id="A0A2Z2MFY2"/>
<evidence type="ECO:0008006" key="5">
    <source>
        <dbReference type="Google" id="ProtNLM"/>
    </source>
</evidence>
<feature type="transmembrane region" description="Helical" evidence="2">
    <location>
        <begin position="447"/>
        <end position="467"/>
    </location>
</feature>
<evidence type="ECO:0000313" key="3">
    <source>
        <dbReference type="EMBL" id="ASJ05550.1"/>
    </source>
</evidence>
<dbReference type="EMBL" id="CP015101">
    <property type="protein sequence ID" value="ASJ05550.1"/>
    <property type="molecule type" value="Genomic_DNA"/>
</dbReference>
<evidence type="ECO:0000313" key="4">
    <source>
        <dbReference type="Proteomes" id="UP000250272"/>
    </source>
</evidence>
<evidence type="ECO:0000256" key="1">
    <source>
        <dbReference type="SAM" id="Coils"/>
    </source>
</evidence>
<dbReference type="KEGG" id="tbs:A3L01_09310"/>
<reference evidence="3 4" key="1">
    <citation type="submission" date="2016-04" db="EMBL/GenBank/DDBJ databases">
        <title>Complete genome sequence of Thermococcus barossii type strain SHCK-94.</title>
        <authorList>
            <person name="Oger P.M."/>
        </authorList>
    </citation>
    <scope>NUCLEOTIDE SEQUENCE [LARGE SCALE GENOMIC DNA]</scope>
    <source>
        <strain evidence="3 4">SHCK-94</strain>
    </source>
</reference>
<dbReference type="GeneID" id="43371789"/>
<feature type="coiled-coil region" evidence="1">
    <location>
        <begin position="518"/>
        <end position="561"/>
    </location>
</feature>
<feature type="transmembrane region" description="Helical" evidence="2">
    <location>
        <begin position="585"/>
        <end position="605"/>
    </location>
</feature>
<keyword evidence="2" id="KW-0812">Transmembrane</keyword>
<gene>
    <name evidence="3" type="ORF">A3L01_09310</name>
</gene>
<dbReference type="OrthoDB" id="359281at2157"/>
<keyword evidence="2" id="KW-1133">Transmembrane helix</keyword>
<name>A0A2Z2MFY2_9EURY</name>
<keyword evidence="4" id="KW-1185">Reference proteome</keyword>
<evidence type="ECO:0000256" key="2">
    <source>
        <dbReference type="SAM" id="Phobius"/>
    </source>
</evidence>
<organism evidence="3 4">
    <name type="scientific">Thermococcus barossii</name>
    <dbReference type="NCBI Taxonomy" id="54077"/>
    <lineage>
        <taxon>Archaea</taxon>
        <taxon>Methanobacteriati</taxon>
        <taxon>Methanobacteriota</taxon>
        <taxon>Thermococci</taxon>
        <taxon>Thermococcales</taxon>
        <taxon>Thermococcaceae</taxon>
        <taxon>Thermococcus</taxon>
    </lineage>
</organism>
<keyword evidence="1" id="KW-0175">Coiled coil</keyword>